<feature type="region of interest" description="Disordered" evidence="1">
    <location>
        <begin position="78"/>
        <end position="122"/>
    </location>
</feature>
<accession>A0AAD6VGK7</accession>
<feature type="compositionally biased region" description="Low complexity" evidence="1">
    <location>
        <begin position="83"/>
        <end position="98"/>
    </location>
</feature>
<reference evidence="2" key="1">
    <citation type="submission" date="2023-03" db="EMBL/GenBank/DDBJ databases">
        <title>Massive genome expansion in bonnet fungi (Mycena s.s.) driven by repeated elements and novel gene families across ecological guilds.</title>
        <authorList>
            <consortium name="Lawrence Berkeley National Laboratory"/>
            <person name="Harder C.B."/>
            <person name="Miyauchi S."/>
            <person name="Viragh M."/>
            <person name="Kuo A."/>
            <person name="Thoen E."/>
            <person name="Andreopoulos B."/>
            <person name="Lu D."/>
            <person name="Skrede I."/>
            <person name="Drula E."/>
            <person name="Henrissat B."/>
            <person name="Morin E."/>
            <person name="Kohler A."/>
            <person name="Barry K."/>
            <person name="LaButti K."/>
            <person name="Morin E."/>
            <person name="Salamov A."/>
            <person name="Lipzen A."/>
            <person name="Mereny Z."/>
            <person name="Hegedus B."/>
            <person name="Baldrian P."/>
            <person name="Stursova M."/>
            <person name="Weitz H."/>
            <person name="Taylor A."/>
            <person name="Grigoriev I.V."/>
            <person name="Nagy L.G."/>
            <person name="Martin F."/>
            <person name="Kauserud H."/>
        </authorList>
    </citation>
    <scope>NUCLEOTIDE SEQUENCE</scope>
    <source>
        <strain evidence="2">9144</strain>
    </source>
</reference>
<gene>
    <name evidence="2" type="ORF">GGX14DRAFT_564244</name>
</gene>
<evidence type="ECO:0000256" key="1">
    <source>
        <dbReference type="SAM" id="MobiDB-lite"/>
    </source>
</evidence>
<protein>
    <submittedName>
        <fullName evidence="2">Uncharacterized protein</fullName>
    </submittedName>
</protein>
<keyword evidence="3" id="KW-1185">Reference proteome</keyword>
<feature type="region of interest" description="Disordered" evidence="1">
    <location>
        <begin position="172"/>
        <end position="193"/>
    </location>
</feature>
<evidence type="ECO:0000313" key="3">
    <source>
        <dbReference type="Proteomes" id="UP001219525"/>
    </source>
</evidence>
<name>A0AAD6VGK7_9AGAR</name>
<organism evidence="2 3">
    <name type="scientific">Mycena pura</name>
    <dbReference type="NCBI Taxonomy" id="153505"/>
    <lineage>
        <taxon>Eukaryota</taxon>
        <taxon>Fungi</taxon>
        <taxon>Dikarya</taxon>
        <taxon>Basidiomycota</taxon>
        <taxon>Agaricomycotina</taxon>
        <taxon>Agaricomycetes</taxon>
        <taxon>Agaricomycetidae</taxon>
        <taxon>Agaricales</taxon>
        <taxon>Marasmiineae</taxon>
        <taxon>Mycenaceae</taxon>
        <taxon>Mycena</taxon>
    </lineage>
</organism>
<evidence type="ECO:0000313" key="2">
    <source>
        <dbReference type="EMBL" id="KAJ7212486.1"/>
    </source>
</evidence>
<sequence>MPAASPLPDASNPRRPPLAELCSALCPLAARPKPTVYPPLVPPPAARPTPLSATRAGPVACHVLLDCSTSLPGARHLHPNFDSTVHSQSTTSSTSASSEVDRTPWRRSPRSPNLSERPLLPIRAAGEDADLDCDGDDLIDTGEAGIWMTGLTATLSDSGFSAPGRQCRGWQWAAGQGRKGAQSGSGRGILTED</sequence>
<dbReference type="Proteomes" id="UP001219525">
    <property type="component" value="Unassembled WGS sequence"/>
</dbReference>
<proteinExistence type="predicted"/>
<dbReference type="EMBL" id="JARJCW010000023">
    <property type="protein sequence ID" value="KAJ7212486.1"/>
    <property type="molecule type" value="Genomic_DNA"/>
</dbReference>
<dbReference type="AlphaFoldDB" id="A0AAD6VGK7"/>
<comment type="caution">
    <text evidence="2">The sequence shown here is derived from an EMBL/GenBank/DDBJ whole genome shotgun (WGS) entry which is preliminary data.</text>
</comment>